<feature type="domain" description="Glycosyl hydrolase family 13 catalytic" evidence="5">
    <location>
        <begin position="37"/>
        <end position="460"/>
    </location>
</feature>
<dbReference type="Pfam" id="PF16738">
    <property type="entry name" value="CBM26"/>
    <property type="match status" value="2"/>
</dbReference>
<keyword evidence="4" id="KW-0119">Carbohydrate metabolism</keyword>
<dbReference type="InterPro" id="IPR006047">
    <property type="entry name" value="GH13_cat_dom"/>
</dbReference>
<dbReference type="SUPFAM" id="SSF51445">
    <property type="entry name" value="(Trans)glycosidases"/>
    <property type="match status" value="1"/>
</dbReference>
<evidence type="ECO:0000313" key="6">
    <source>
        <dbReference type="EMBL" id="SNS02816.1"/>
    </source>
</evidence>
<dbReference type="OrthoDB" id="1153025at2"/>
<reference evidence="6 7" key="1">
    <citation type="submission" date="2017-06" db="EMBL/GenBank/DDBJ databases">
        <authorList>
            <person name="Kim H.J."/>
            <person name="Triplett B.A."/>
        </authorList>
    </citation>
    <scope>NUCLEOTIDE SEQUENCE [LARGE SCALE GENOMIC DNA]</scope>
    <source>
        <strain evidence="6 7">DSM 25597</strain>
    </source>
</reference>
<dbReference type="GO" id="GO:0004556">
    <property type="term" value="F:alpha-amylase activity"/>
    <property type="evidence" value="ECO:0007669"/>
    <property type="project" value="UniProtKB-UniRule"/>
</dbReference>
<dbReference type="PANTHER" id="PTHR10357:SF209">
    <property type="entry name" value="PERIPLASMIC ALPHA-AMYLASE"/>
    <property type="match status" value="1"/>
</dbReference>
<evidence type="ECO:0000256" key="3">
    <source>
        <dbReference type="RuleBase" id="RU003615"/>
    </source>
</evidence>
<proteinExistence type="inferred from homology"/>
<keyword evidence="4" id="KW-0326">Glycosidase</keyword>
<organism evidence="6 7">
    <name type="scientific">Dokdonia pacifica</name>
    <dbReference type="NCBI Taxonomy" id="1627892"/>
    <lineage>
        <taxon>Bacteria</taxon>
        <taxon>Pseudomonadati</taxon>
        <taxon>Bacteroidota</taxon>
        <taxon>Flavobacteriia</taxon>
        <taxon>Flavobacteriales</taxon>
        <taxon>Flavobacteriaceae</taxon>
        <taxon>Dokdonia</taxon>
    </lineage>
</organism>
<dbReference type="PRINTS" id="PR00110">
    <property type="entry name" value="ALPHAAMYLASE"/>
</dbReference>
<dbReference type="PANTHER" id="PTHR10357">
    <property type="entry name" value="ALPHA-AMYLASE FAMILY MEMBER"/>
    <property type="match status" value="1"/>
</dbReference>
<keyword evidence="7" id="KW-1185">Reference proteome</keyword>
<sequence>MKTTKFLTILCVLFTYITSLGQSRDIPFVWENATVYFVLTDRFENGDPSNDFSYGRQQDGAPLRSYLGGDLQGLINKINEGYFDDLGVSAIWLTPPYENIHGATDEGPGKNYAFHGYWAKDWTAIDRNLGTETTFQTLVDTAHDHGIRIVMDVVLNHVGPDNPDDESWPSDWVRRDPDCNFNGPQGTIPCELVANLPDILTESNTPVNLPQWLLDKWENEGRKDQELAELDAFFNRTGYPRAPRFYIIKWLTDYVRDYGVDGFRVDTVKHVEESVWTELKTEGLIALQDWKGNNPQKKVDDQPFWMTGEVFNYFALGMQRVFNGDGFNVDYYNNGYENLINFDFRFVANQGLESIFSSYNNLLQNQLGGASVMNFLANHDTAEVFDINRTRTFEAGTKLLLSPSTAQIYYGDETARTLTPGGGATGDATLRSFMNFGDLSNPNSLASLTLLHHQKIGRFRREHVSVGAGVHTKLQDTPYTFKREFDNGVLSDKSLVYTGNDGDFQNALNVFNLWPDGTELTDYFSGNTATVTNNTADFNSPFGLVLIGEAFDGNSVTPPSSFTVRAKKPLDWNELDIYVYNTATNSVLSGTNGWPGQSMTPVSGSTVWYEYEINVPTGVSTNQIGIVFNNGNNGSQSVDLFRDKDGWFEFTSGGALRNGTWSDVCPSDCPGTSTNTYRIYAHQPNDWNTIFAYTFNTTQNGVLSGTPNWPGLQMTALPDTANWYFYDITLPTGVSSSEIGIVFNNGNNGSQSVDLFRDREGWFNFTSGGAMRNGTWNDTCPFDCPTRSNVPDGISVDDIKDISTVLKSKIITYPNPSDGNGVIAIPLEEKEAITVMIYDSYGRMVKEYKSKEFDAGTVVIDYHLTTSGLYFYKVVYGSEIEVGKILVK</sequence>
<dbReference type="SMART" id="SM00642">
    <property type="entry name" value="Aamy"/>
    <property type="match status" value="1"/>
</dbReference>
<evidence type="ECO:0000313" key="7">
    <source>
        <dbReference type="Proteomes" id="UP000198379"/>
    </source>
</evidence>
<dbReference type="Pfam" id="PF18962">
    <property type="entry name" value="Por_Secre_tail"/>
    <property type="match status" value="1"/>
</dbReference>
<protein>
    <recommendedName>
        <fullName evidence="4">Alpha-amylase</fullName>
        <ecNumber evidence="4">3.2.1.1</ecNumber>
    </recommendedName>
</protein>
<dbReference type="Pfam" id="PF00128">
    <property type="entry name" value="Alpha-amylase"/>
    <property type="match status" value="1"/>
</dbReference>
<dbReference type="NCBIfam" id="TIGR04183">
    <property type="entry name" value="Por_Secre_tail"/>
    <property type="match status" value="1"/>
</dbReference>
<evidence type="ECO:0000259" key="5">
    <source>
        <dbReference type="SMART" id="SM00642"/>
    </source>
</evidence>
<keyword evidence="4" id="KW-0378">Hydrolase</keyword>
<dbReference type="Gene3D" id="3.20.20.80">
    <property type="entry name" value="Glycosidases"/>
    <property type="match status" value="1"/>
</dbReference>
<name>A0A239B4B8_9FLAO</name>
<dbReference type="InterPro" id="IPR017853">
    <property type="entry name" value="GH"/>
</dbReference>
<gene>
    <name evidence="6" type="ORF">SAMN06265376_105341</name>
</gene>
<evidence type="ECO:0000256" key="2">
    <source>
        <dbReference type="ARBA" id="ARBA00022729"/>
    </source>
</evidence>
<dbReference type="InterPro" id="IPR026444">
    <property type="entry name" value="Secre_tail"/>
</dbReference>
<dbReference type="GO" id="GO:0043169">
    <property type="term" value="F:cation binding"/>
    <property type="evidence" value="ECO:0007669"/>
    <property type="project" value="InterPro"/>
</dbReference>
<dbReference type="EC" id="3.2.1.1" evidence="4"/>
<dbReference type="EMBL" id="FZNY01000005">
    <property type="protein sequence ID" value="SNS02816.1"/>
    <property type="molecule type" value="Genomic_DNA"/>
</dbReference>
<dbReference type="GO" id="GO:0005975">
    <property type="term" value="P:carbohydrate metabolic process"/>
    <property type="evidence" value="ECO:0007669"/>
    <property type="project" value="InterPro"/>
</dbReference>
<comment type="similarity">
    <text evidence="1 3">Belongs to the glycosyl hydrolase 13 family.</text>
</comment>
<accession>A0A239B4B8</accession>
<comment type="catalytic activity">
    <reaction evidence="4">
        <text>Endohydrolysis of (1-&gt;4)-alpha-D-glucosidic linkages in polysaccharides containing three or more (1-&gt;4)-alpha-linked D-glucose units.</text>
        <dbReference type="EC" id="3.2.1.1"/>
    </reaction>
</comment>
<dbReference type="InterPro" id="IPR013783">
    <property type="entry name" value="Ig-like_fold"/>
</dbReference>
<evidence type="ECO:0000256" key="4">
    <source>
        <dbReference type="RuleBase" id="RU361134"/>
    </source>
</evidence>
<dbReference type="Gene3D" id="2.60.40.10">
    <property type="entry name" value="Immunoglobulins"/>
    <property type="match status" value="2"/>
</dbReference>
<dbReference type="RefSeq" id="WP_089372584.1">
    <property type="nucleotide sequence ID" value="NZ_BMEP01000006.1"/>
</dbReference>
<keyword evidence="2" id="KW-0732">Signal</keyword>
<dbReference type="AlphaFoldDB" id="A0A239B4B8"/>
<evidence type="ECO:0000256" key="1">
    <source>
        <dbReference type="ARBA" id="ARBA00008061"/>
    </source>
</evidence>
<dbReference type="InterPro" id="IPR031965">
    <property type="entry name" value="CBM26"/>
</dbReference>
<dbReference type="InterPro" id="IPR006046">
    <property type="entry name" value="Alpha_amylase"/>
</dbReference>
<dbReference type="Proteomes" id="UP000198379">
    <property type="component" value="Unassembled WGS sequence"/>
</dbReference>